<feature type="domain" description="VOC" evidence="1">
    <location>
        <begin position="4"/>
        <end position="137"/>
    </location>
</feature>
<dbReference type="InterPro" id="IPR037523">
    <property type="entry name" value="VOC_core"/>
</dbReference>
<proteinExistence type="predicted"/>
<dbReference type="Proteomes" id="UP000003250">
    <property type="component" value="Unassembled WGS sequence"/>
</dbReference>
<dbReference type="EMBL" id="AHAM01000140">
    <property type="protein sequence ID" value="EHK55912.1"/>
    <property type="molecule type" value="Genomic_DNA"/>
</dbReference>
<dbReference type="InterPro" id="IPR004360">
    <property type="entry name" value="Glyas_Fos-R_dOase_dom"/>
</dbReference>
<name>H0HTD4_9HYPH</name>
<protein>
    <submittedName>
        <fullName evidence="2">Glyoxalase family protein</fullName>
    </submittedName>
</protein>
<dbReference type="PROSITE" id="PS51819">
    <property type="entry name" value="VOC"/>
    <property type="match status" value="1"/>
</dbReference>
<sequence>MTFEIEPMVPELWCSDFEKSLEFYTESVGFKVAQRRGQDPHAYLSLNEAQIMIAHWTLDGSWEPWRPEALQQPFGRGINFQFMVDDIQYVYDRLLSKGVKPFRDFYTSEIWKTDCMDTRRQFMVLDPDGYLLKFSQSVSTRPVTEDDHRSLNRYYERVLHETFLAVGSC</sequence>
<dbReference type="SUPFAM" id="SSF54593">
    <property type="entry name" value="Glyoxalase/Bleomycin resistance protein/Dihydroxybiphenyl dioxygenase"/>
    <property type="match status" value="1"/>
</dbReference>
<dbReference type="Gene3D" id="3.10.180.10">
    <property type="entry name" value="2,3-Dihydroxybiphenyl 1,2-Dioxygenase, domain 1"/>
    <property type="match status" value="1"/>
</dbReference>
<dbReference type="OrthoDB" id="284897at2"/>
<dbReference type="Pfam" id="PF00903">
    <property type="entry name" value="Glyoxalase"/>
    <property type="match status" value="1"/>
</dbReference>
<organism evidence="2 3">
    <name type="scientific">Mesorhizobium alhagi CCNWXJ12-2</name>
    <dbReference type="NCBI Taxonomy" id="1107882"/>
    <lineage>
        <taxon>Bacteria</taxon>
        <taxon>Pseudomonadati</taxon>
        <taxon>Pseudomonadota</taxon>
        <taxon>Alphaproteobacteria</taxon>
        <taxon>Hyphomicrobiales</taxon>
        <taxon>Phyllobacteriaceae</taxon>
        <taxon>Allomesorhizobium</taxon>
    </lineage>
</organism>
<evidence type="ECO:0000259" key="1">
    <source>
        <dbReference type="PROSITE" id="PS51819"/>
    </source>
</evidence>
<reference evidence="2 3" key="1">
    <citation type="journal article" date="2012" name="J. Bacteriol.">
        <title>Draft Genome Sequence of Mesorhizobium alhagi CCNWXJ12-2T, a Novel Salt-Resistant Species Isolated from the Desert of Northwestern China.</title>
        <authorList>
            <person name="Zhou M."/>
            <person name="Chen W."/>
            <person name="Chen H."/>
            <person name="Wei G."/>
        </authorList>
    </citation>
    <scope>NUCLEOTIDE SEQUENCE [LARGE SCALE GENOMIC DNA]</scope>
    <source>
        <strain evidence="2 3">CCNWXJ12-2</strain>
    </source>
</reference>
<accession>H0HTD4</accession>
<gene>
    <name evidence="2" type="ORF">MAXJ12_17128</name>
</gene>
<evidence type="ECO:0000313" key="2">
    <source>
        <dbReference type="EMBL" id="EHK55912.1"/>
    </source>
</evidence>
<keyword evidence="3" id="KW-1185">Reference proteome</keyword>
<dbReference type="AlphaFoldDB" id="H0HTD4"/>
<dbReference type="InterPro" id="IPR029068">
    <property type="entry name" value="Glyas_Bleomycin-R_OHBP_Dase"/>
</dbReference>
<dbReference type="RefSeq" id="WP_008837044.1">
    <property type="nucleotide sequence ID" value="NZ_AHAM01000140.1"/>
</dbReference>
<evidence type="ECO:0000313" key="3">
    <source>
        <dbReference type="Proteomes" id="UP000003250"/>
    </source>
</evidence>